<protein>
    <submittedName>
        <fullName evidence="4">Glycosyltransferase family 4 protein</fullName>
        <ecNumber evidence="4">2.4.-.-</ecNumber>
    </submittedName>
</protein>
<dbReference type="EMBL" id="JBHSMQ010000017">
    <property type="protein sequence ID" value="MFC5458145.1"/>
    <property type="molecule type" value="Genomic_DNA"/>
</dbReference>
<evidence type="ECO:0000256" key="1">
    <source>
        <dbReference type="ARBA" id="ARBA00022676"/>
    </source>
</evidence>
<name>A0ABW0KXK5_9BACT</name>
<evidence type="ECO:0000313" key="5">
    <source>
        <dbReference type="Proteomes" id="UP001596052"/>
    </source>
</evidence>
<dbReference type="EC" id="2.4.-.-" evidence="4"/>
<keyword evidence="5" id="KW-1185">Reference proteome</keyword>
<evidence type="ECO:0000259" key="3">
    <source>
        <dbReference type="Pfam" id="PF00534"/>
    </source>
</evidence>
<dbReference type="Proteomes" id="UP001596052">
    <property type="component" value="Unassembled WGS sequence"/>
</dbReference>
<dbReference type="SUPFAM" id="SSF53756">
    <property type="entry name" value="UDP-Glycosyltransferase/glycogen phosphorylase"/>
    <property type="match status" value="1"/>
</dbReference>
<keyword evidence="1 4" id="KW-0328">Glycosyltransferase</keyword>
<proteinExistence type="predicted"/>
<dbReference type="InterPro" id="IPR001296">
    <property type="entry name" value="Glyco_trans_1"/>
</dbReference>
<accession>A0ABW0KXK5</accession>
<dbReference type="PANTHER" id="PTHR12526">
    <property type="entry name" value="GLYCOSYLTRANSFERASE"/>
    <property type="match status" value="1"/>
</dbReference>
<dbReference type="RefSeq" id="WP_377172186.1">
    <property type="nucleotide sequence ID" value="NZ_JBHSMQ010000017.1"/>
</dbReference>
<reference evidence="5" key="1">
    <citation type="journal article" date="2019" name="Int. J. Syst. Evol. Microbiol.">
        <title>The Global Catalogue of Microorganisms (GCM) 10K type strain sequencing project: providing services to taxonomists for standard genome sequencing and annotation.</title>
        <authorList>
            <consortium name="The Broad Institute Genomics Platform"/>
            <consortium name="The Broad Institute Genome Sequencing Center for Infectious Disease"/>
            <person name="Wu L."/>
            <person name="Ma J."/>
        </authorList>
    </citation>
    <scope>NUCLEOTIDE SEQUENCE [LARGE SCALE GENOMIC DNA]</scope>
    <source>
        <strain evidence="5">CGMCC 4.1469</strain>
    </source>
</reference>
<dbReference type="CDD" id="cd03801">
    <property type="entry name" value="GT4_PimA-like"/>
    <property type="match status" value="1"/>
</dbReference>
<gene>
    <name evidence="4" type="ORF">ACFQDI_24965</name>
</gene>
<sequence>MVSHFTGNPNSGAVAQALAEQGALAAFHTTLVLPAWLRRLTGAGGRRTFPEVVEPHMKSHAWREVLRLACRSVPALRKLPLAAKLGALDQVVRWFDGEVSRAVSRSHGVQAVYAYMDAAEQTFLAARARGLRTIYELPTPYWRFTRDVVKEEADLRPDWAATLPVLEDGSEAMLRRDRELQLADVVVVPSELVRDSLKLAPPFKAKVHVVPYGCPPSNDRPVSAAGPRARLRVLYVGSLNQGKGLAYLAEAMSGLEGVAELTVIGSRTADKPCAALDAFLGAHRHRAGLSHAEVLAEMQQHDVLVLPTLYEGLALVLLEAMACGLTVVTTPHSGLEGLIQDGQEGFVVPVRSAEAIRERLKLLAADEGMLLRMRSAALSWNQEHSWQRFREDIRQVVQGGSWSC</sequence>
<organism evidence="4 5">
    <name type="scientific">Prosthecobacter fluviatilis</name>
    <dbReference type="NCBI Taxonomy" id="445931"/>
    <lineage>
        <taxon>Bacteria</taxon>
        <taxon>Pseudomonadati</taxon>
        <taxon>Verrucomicrobiota</taxon>
        <taxon>Verrucomicrobiia</taxon>
        <taxon>Verrucomicrobiales</taxon>
        <taxon>Verrucomicrobiaceae</taxon>
        <taxon>Prosthecobacter</taxon>
    </lineage>
</organism>
<comment type="caution">
    <text evidence="4">The sequence shown here is derived from an EMBL/GenBank/DDBJ whole genome shotgun (WGS) entry which is preliminary data.</text>
</comment>
<dbReference type="Gene3D" id="3.40.50.2000">
    <property type="entry name" value="Glycogen Phosphorylase B"/>
    <property type="match status" value="2"/>
</dbReference>
<dbReference type="PANTHER" id="PTHR12526:SF510">
    <property type="entry name" value="D-INOSITOL 3-PHOSPHATE GLYCOSYLTRANSFERASE"/>
    <property type="match status" value="1"/>
</dbReference>
<dbReference type="Pfam" id="PF00534">
    <property type="entry name" value="Glycos_transf_1"/>
    <property type="match status" value="1"/>
</dbReference>
<evidence type="ECO:0000313" key="4">
    <source>
        <dbReference type="EMBL" id="MFC5458145.1"/>
    </source>
</evidence>
<feature type="domain" description="Glycosyl transferase family 1" evidence="3">
    <location>
        <begin position="232"/>
        <end position="377"/>
    </location>
</feature>
<dbReference type="GO" id="GO:0016757">
    <property type="term" value="F:glycosyltransferase activity"/>
    <property type="evidence" value="ECO:0007669"/>
    <property type="project" value="UniProtKB-KW"/>
</dbReference>
<evidence type="ECO:0000256" key="2">
    <source>
        <dbReference type="ARBA" id="ARBA00022679"/>
    </source>
</evidence>
<keyword evidence="2 4" id="KW-0808">Transferase</keyword>